<dbReference type="OrthoDB" id="2485468at2"/>
<dbReference type="RefSeq" id="WP_136575744.1">
    <property type="nucleotide sequence ID" value="NZ_STFF01000001.1"/>
</dbReference>
<sequence length="338" mass="39143">MKKVFGKALCFLLLVVCESSIYGQKVGSLPDRIPYRKGNKWGFCDRNKKIIIPVSFDDVRTFGETPVHLKIKVPDTLAWVKKGTKDYLINRAGKLRSIEEVELPKKESMGELPPMGMSLPADDKTREIFRDPASKKFGLIYGRDTVLTARFDYIYWDRHNELYEVRAKLNGKWGILDVKPEKWKVEPSFDEIERLFEVQKNGVECNAYKVSNKGKVGVIVNNNLIIPTIYTDVFLPYSRNTSLICMSDKIGNTLYDIDGKKLTTEPYERLRIDAFYWFTLSPAQKNGKWGFINRDGKLVIPCKYDECDYFIRKITLCWVKYKGKRGLIDAKGTEYFED</sequence>
<dbReference type="Pfam" id="PF14903">
    <property type="entry name" value="WG_beta_rep"/>
    <property type="match status" value="2"/>
</dbReference>
<gene>
    <name evidence="1" type="ORF">FAM09_03855</name>
</gene>
<dbReference type="Proteomes" id="UP000306918">
    <property type="component" value="Unassembled WGS sequence"/>
</dbReference>
<dbReference type="PANTHER" id="PTHR37841">
    <property type="entry name" value="GLR2918 PROTEIN"/>
    <property type="match status" value="1"/>
</dbReference>
<dbReference type="InterPro" id="IPR032774">
    <property type="entry name" value="WG_beta_rep"/>
</dbReference>
<comment type="caution">
    <text evidence="1">The sequence shown here is derived from an EMBL/GenBank/DDBJ whole genome shotgun (WGS) entry which is preliminary data.</text>
</comment>
<protein>
    <submittedName>
        <fullName evidence="1">WG repeat-containing protein</fullName>
    </submittedName>
</protein>
<proteinExistence type="predicted"/>
<dbReference type="AlphaFoldDB" id="A0A4S8I332"/>
<name>A0A4S8I332_9BACT</name>
<organism evidence="1 2">
    <name type="scientific">Niastella caeni</name>
    <dbReference type="NCBI Taxonomy" id="2569763"/>
    <lineage>
        <taxon>Bacteria</taxon>
        <taxon>Pseudomonadati</taxon>
        <taxon>Bacteroidota</taxon>
        <taxon>Chitinophagia</taxon>
        <taxon>Chitinophagales</taxon>
        <taxon>Chitinophagaceae</taxon>
        <taxon>Niastella</taxon>
    </lineage>
</organism>
<evidence type="ECO:0000313" key="1">
    <source>
        <dbReference type="EMBL" id="THU41254.1"/>
    </source>
</evidence>
<reference evidence="1 2" key="1">
    <citation type="submission" date="2019-04" db="EMBL/GenBank/DDBJ databases">
        <title>Niastella caeni sp. nov., isolated from activated sludge.</title>
        <authorList>
            <person name="Sheng M."/>
        </authorList>
    </citation>
    <scope>NUCLEOTIDE SEQUENCE [LARGE SCALE GENOMIC DNA]</scope>
    <source>
        <strain evidence="1 2">HX-2-15</strain>
    </source>
</reference>
<dbReference type="PANTHER" id="PTHR37841:SF1">
    <property type="entry name" value="DUF3298 DOMAIN-CONTAINING PROTEIN"/>
    <property type="match status" value="1"/>
</dbReference>
<accession>A0A4S8I332</accession>
<keyword evidence="2" id="KW-1185">Reference proteome</keyword>
<evidence type="ECO:0000313" key="2">
    <source>
        <dbReference type="Proteomes" id="UP000306918"/>
    </source>
</evidence>
<dbReference type="EMBL" id="STFF01000001">
    <property type="protein sequence ID" value="THU41254.1"/>
    <property type="molecule type" value="Genomic_DNA"/>
</dbReference>